<feature type="domain" description="BAH" evidence="3">
    <location>
        <begin position="157"/>
        <end position="315"/>
    </location>
</feature>
<dbReference type="GO" id="GO:0003682">
    <property type="term" value="F:chromatin binding"/>
    <property type="evidence" value="ECO:0007669"/>
    <property type="project" value="InterPro"/>
</dbReference>
<dbReference type="FunFam" id="2.30.30.490:FF:000045">
    <property type="entry name" value="Predicted protein"/>
    <property type="match status" value="1"/>
</dbReference>
<proteinExistence type="predicted"/>
<name>A0A162TAB6_9CRUS</name>
<dbReference type="InterPro" id="IPR001025">
    <property type="entry name" value="BAH_dom"/>
</dbReference>
<comment type="caution">
    <text evidence="5">The sequence shown here is derived from an EMBL/GenBank/DDBJ whole genome shotgun (WGS) entry which is preliminary data.</text>
</comment>
<keyword evidence="1" id="KW-0539">Nucleus</keyword>
<evidence type="ECO:0000259" key="4">
    <source>
        <dbReference type="PROSITE" id="PS51156"/>
    </source>
</evidence>
<dbReference type="Proteomes" id="UP000076858">
    <property type="component" value="Unassembled WGS sequence"/>
</dbReference>
<organism evidence="5 6">
    <name type="scientific">Daphnia magna</name>
    <dbReference type="NCBI Taxonomy" id="35525"/>
    <lineage>
        <taxon>Eukaryota</taxon>
        <taxon>Metazoa</taxon>
        <taxon>Ecdysozoa</taxon>
        <taxon>Arthropoda</taxon>
        <taxon>Crustacea</taxon>
        <taxon>Branchiopoda</taxon>
        <taxon>Diplostraca</taxon>
        <taxon>Cladocera</taxon>
        <taxon>Anomopoda</taxon>
        <taxon>Daphniidae</taxon>
        <taxon>Daphnia</taxon>
    </lineage>
</organism>
<dbReference type="PROSITE" id="PS51038">
    <property type="entry name" value="BAH"/>
    <property type="match status" value="1"/>
</dbReference>
<sequence length="356" mass="38954">MSSNGTAEMVCSKPSRVAGKSGLERSATGSGLSAGRAVQPSNSDIIISNANKNTPEKRSSPACSESPRKTLRRRGVKTEDDDDEDADMAATTTTTTPADETNDYYPVAEDNVAATAVVDTVCEDVSVAVTGKKNIRGKVWRARNGDYVRYLCVDDGADYRPGDAAYIESQSADQPFFICTIQEFRRSKRDTLMVNIKWYYRPCEVPETVYQLLVQDRNTEQGGDPMLIDCNDESDKIDGCLTGNKISFLHDPVIKGRELFISDATDTYPVSLLRGVCRVQHFTDIQGAEKFSPFKDSFFYILGYNPETRRLASTQGEIRVGPSHQARLPELRAQVGAGQTSREMRGLGGAALGATA</sequence>
<dbReference type="AlphaFoldDB" id="A0A162TAB6"/>
<feature type="compositionally biased region" description="Gly residues" evidence="2">
    <location>
        <begin position="346"/>
        <end position="356"/>
    </location>
</feature>
<dbReference type="Gene3D" id="2.30.30.490">
    <property type="match status" value="1"/>
</dbReference>
<dbReference type="InterPro" id="IPR043151">
    <property type="entry name" value="BAH_sf"/>
</dbReference>
<gene>
    <name evidence="5" type="ORF">APZ42_010930</name>
</gene>
<evidence type="ECO:0000313" key="6">
    <source>
        <dbReference type="Proteomes" id="UP000076858"/>
    </source>
</evidence>
<dbReference type="OrthoDB" id="6147534at2759"/>
<dbReference type="EMBL" id="LRGB01000005">
    <property type="protein sequence ID" value="KZS22035.1"/>
    <property type="molecule type" value="Genomic_DNA"/>
</dbReference>
<evidence type="ECO:0000259" key="3">
    <source>
        <dbReference type="PROSITE" id="PS51038"/>
    </source>
</evidence>
<feature type="domain" description="ELM2" evidence="4">
    <location>
        <begin position="316"/>
        <end position="356"/>
    </location>
</feature>
<dbReference type="STRING" id="35525.A0A162TAB6"/>
<dbReference type="Pfam" id="PF01426">
    <property type="entry name" value="BAH"/>
    <property type="match status" value="1"/>
</dbReference>
<evidence type="ECO:0000313" key="5">
    <source>
        <dbReference type="EMBL" id="KZS22035.1"/>
    </source>
</evidence>
<dbReference type="PROSITE" id="PS51156">
    <property type="entry name" value="ELM2"/>
    <property type="match status" value="1"/>
</dbReference>
<feature type="compositionally biased region" description="Low complexity" evidence="2">
    <location>
        <begin position="88"/>
        <end position="99"/>
    </location>
</feature>
<feature type="region of interest" description="Disordered" evidence="2">
    <location>
        <begin position="335"/>
        <end position="356"/>
    </location>
</feature>
<dbReference type="InterPro" id="IPR000949">
    <property type="entry name" value="ELM2_dom"/>
</dbReference>
<protein>
    <submittedName>
        <fullName evidence="5">Grunge-like protein</fullName>
    </submittedName>
</protein>
<feature type="compositionally biased region" description="Polar residues" evidence="2">
    <location>
        <begin position="39"/>
        <end position="53"/>
    </location>
</feature>
<keyword evidence="6" id="KW-1185">Reference proteome</keyword>
<accession>A0A162TAB6</accession>
<feature type="region of interest" description="Disordered" evidence="2">
    <location>
        <begin position="1"/>
        <end position="105"/>
    </location>
</feature>
<reference evidence="5 6" key="1">
    <citation type="submission" date="2016-03" db="EMBL/GenBank/DDBJ databases">
        <title>EvidentialGene: Evidence-directed Construction of Genes on Genomes.</title>
        <authorList>
            <person name="Gilbert D.G."/>
            <person name="Choi J.-H."/>
            <person name="Mockaitis K."/>
            <person name="Colbourne J."/>
            <person name="Pfrender M."/>
        </authorList>
    </citation>
    <scope>NUCLEOTIDE SEQUENCE [LARGE SCALE GENOMIC DNA]</scope>
    <source>
        <strain evidence="5 6">Xinb3</strain>
        <tissue evidence="5">Complete organism</tissue>
    </source>
</reference>
<evidence type="ECO:0000256" key="1">
    <source>
        <dbReference type="ARBA" id="ARBA00023242"/>
    </source>
</evidence>
<dbReference type="SMART" id="SM00439">
    <property type="entry name" value="BAH"/>
    <property type="match status" value="1"/>
</dbReference>
<evidence type="ECO:0000256" key="2">
    <source>
        <dbReference type="SAM" id="MobiDB-lite"/>
    </source>
</evidence>